<evidence type="ECO:0000256" key="3">
    <source>
        <dbReference type="ARBA" id="ARBA00022597"/>
    </source>
</evidence>
<evidence type="ECO:0000256" key="4">
    <source>
        <dbReference type="ARBA" id="ARBA00022692"/>
    </source>
</evidence>
<dbReference type="AlphaFoldDB" id="A0A3N4I4Y2"/>
<dbReference type="STRING" id="1160509.A0A3N4I4Y2"/>
<dbReference type="SUPFAM" id="SSF103481">
    <property type="entry name" value="Multidrug resistance efflux transporter EmrE"/>
    <property type="match status" value="1"/>
</dbReference>
<name>A0A3N4I4Y2_ASCIM</name>
<dbReference type="PANTHER" id="PTHR10778">
    <property type="entry name" value="SOLUTE CARRIER FAMILY 35 MEMBER B"/>
    <property type="match status" value="1"/>
</dbReference>
<dbReference type="OrthoDB" id="999962at2759"/>
<feature type="transmembrane region" description="Helical" evidence="7">
    <location>
        <begin position="75"/>
        <end position="97"/>
    </location>
</feature>
<feature type="transmembrane region" description="Helical" evidence="7">
    <location>
        <begin position="161"/>
        <end position="182"/>
    </location>
</feature>
<dbReference type="InterPro" id="IPR037185">
    <property type="entry name" value="EmrE-like"/>
</dbReference>
<reference evidence="8 9" key="1">
    <citation type="journal article" date="2018" name="Nat. Ecol. Evol.">
        <title>Pezizomycetes genomes reveal the molecular basis of ectomycorrhizal truffle lifestyle.</title>
        <authorList>
            <person name="Murat C."/>
            <person name="Payen T."/>
            <person name="Noel B."/>
            <person name="Kuo A."/>
            <person name="Morin E."/>
            <person name="Chen J."/>
            <person name="Kohler A."/>
            <person name="Krizsan K."/>
            <person name="Balestrini R."/>
            <person name="Da Silva C."/>
            <person name="Montanini B."/>
            <person name="Hainaut M."/>
            <person name="Levati E."/>
            <person name="Barry K.W."/>
            <person name="Belfiori B."/>
            <person name="Cichocki N."/>
            <person name="Clum A."/>
            <person name="Dockter R.B."/>
            <person name="Fauchery L."/>
            <person name="Guy J."/>
            <person name="Iotti M."/>
            <person name="Le Tacon F."/>
            <person name="Lindquist E.A."/>
            <person name="Lipzen A."/>
            <person name="Malagnac F."/>
            <person name="Mello A."/>
            <person name="Molinier V."/>
            <person name="Miyauchi S."/>
            <person name="Poulain J."/>
            <person name="Riccioni C."/>
            <person name="Rubini A."/>
            <person name="Sitrit Y."/>
            <person name="Splivallo R."/>
            <person name="Traeger S."/>
            <person name="Wang M."/>
            <person name="Zifcakova L."/>
            <person name="Wipf D."/>
            <person name="Zambonelli A."/>
            <person name="Paolocci F."/>
            <person name="Nowrousian M."/>
            <person name="Ottonello S."/>
            <person name="Baldrian P."/>
            <person name="Spatafora J.W."/>
            <person name="Henrissat B."/>
            <person name="Nagy L.G."/>
            <person name="Aury J.M."/>
            <person name="Wincker P."/>
            <person name="Grigoriev I.V."/>
            <person name="Bonfante P."/>
            <person name="Martin F.M."/>
        </authorList>
    </citation>
    <scope>NUCLEOTIDE SEQUENCE [LARGE SCALE GENOMIC DNA]</scope>
    <source>
        <strain evidence="8 9">RN42</strain>
    </source>
</reference>
<dbReference type="NCBIfam" id="TIGR00803">
    <property type="entry name" value="nst"/>
    <property type="match status" value="1"/>
</dbReference>
<dbReference type="GO" id="GO:0000139">
    <property type="term" value="C:Golgi membrane"/>
    <property type="evidence" value="ECO:0007669"/>
    <property type="project" value="TreeGrafter"/>
</dbReference>
<dbReference type="Pfam" id="PF08449">
    <property type="entry name" value="UAA"/>
    <property type="match status" value="1"/>
</dbReference>
<evidence type="ECO:0000256" key="1">
    <source>
        <dbReference type="ARBA" id="ARBA00004127"/>
    </source>
</evidence>
<keyword evidence="6 7" id="KW-0472">Membrane</keyword>
<protein>
    <submittedName>
        <fullName evidence="8">UAA transporter</fullName>
    </submittedName>
</protein>
<proteinExistence type="predicted"/>
<keyword evidence="9" id="KW-1185">Reference proteome</keyword>
<dbReference type="PANTHER" id="PTHR10778:SF4">
    <property type="entry name" value="NUCLEOTIDE SUGAR TRANSPORTER SLC35B4"/>
    <property type="match status" value="1"/>
</dbReference>
<dbReference type="Proteomes" id="UP000275078">
    <property type="component" value="Unassembled WGS sequence"/>
</dbReference>
<feature type="transmembrane region" description="Helical" evidence="7">
    <location>
        <begin position="305"/>
        <end position="323"/>
    </location>
</feature>
<keyword evidence="4 7" id="KW-0812">Transmembrane</keyword>
<evidence type="ECO:0000256" key="7">
    <source>
        <dbReference type="SAM" id="Phobius"/>
    </source>
</evidence>
<keyword evidence="2" id="KW-0813">Transport</keyword>
<feature type="transmembrane region" description="Helical" evidence="7">
    <location>
        <begin position="129"/>
        <end position="149"/>
    </location>
</feature>
<dbReference type="GO" id="GO:0005789">
    <property type="term" value="C:endoplasmic reticulum membrane"/>
    <property type="evidence" value="ECO:0007669"/>
    <property type="project" value="TreeGrafter"/>
</dbReference>
<evidence type="ECO:0000256" key="2">
    <source>
        <dbReference type="ARBA" id="ARBA00022448"/>
    </source>
</evidence>
<dbReference type="GO" id="GO:0005462">
    <property type="term" value="F:UDP-N-acetylglucosamine transmembrane transporter activity"/>
    <property type="evidence" value="ECO:0007669"/>
    <property type="project" value="TreeGrafter"/>
</dbReference>
<sequence length="345" mass="38052">MSAELISAVAPIFLIFGGCCSNVFALEAIIKTDPTSGHLLTFAQFLLVAFEGLLQHFDPKSPTLLKTRHVPVRRWIGQIILFFSVSLLNNAAFGYHISVPVHIILRSGGSVTTMVVGYFFGKRFSRNQVYSVMLLTVGVIIAALGDAQGKESQSEQSLDRFITGLAILFVAQVLSAFMGLYVEQTYVTYGKHWREGLFYTHFLALPLFIPLASNINSHIKSYMASPRLKLPLPSAVTALLPWHFAHPPSRMFYLFLNVFTQYVCVRGVNLLGSSVTALTVTIVLNIRKLASLLLSIWLFGNRLNTGVMVGAALVFIGGGLYGYEGARQNQKKKAVEAKEKAKKTE</sequence>
<dbReference type="InterPro" id="IPR013657">
    <property type="entry name" value="SCL35B1-4/HUT1"/>
</dbReference>
<comment type="subcellular location">
    <subcellularLocation>
        <location evidence="1">Endomembrane system</location>
        <topology evidence="1">Multi-pass membrane protein</topology>
    </subcellularLocation>
</comment>
<dbReference type="GO" id="GO:0005464">
    <property type="term" value="F:UDP-xylose transmembrane transporter activity"/>
    <property type="evidence" value="ECO:0007669"/>
    <property type="project" value="TreeGrafter"/>
</dbReference>
<evidence type="ECO:0000256" key="6">
    <source>
        <dbReference type="ARBA" id="ARBA00023136"/>
    </source>
</evidence>
<gene>
    <name evidence="8" type="ORF">BJ508DRAFT_363272</name>
</gene>
<feature type="transmembrane region" description="Helical" evidence="7">
    <location>
        <begin position="35"/>
        <end position="54"/>
    </location>
</feature>
<keyword evidence="3" id="KW-0762">Sugar transport</keyword>
<evidence type="ECO:0000256" key="5">
    <source>
        <dbReference type="ARBA" id="ARBA00022989"/>
    </source>
</evidence>
<evidence type="ECO:0000313" key="8">
    <source>
        <dbReference type="EMBL" id="RPA79231.1"/>
    </source>
</evidence>
<evidence type="ECO:0000313" key="9">
    <source>
        <dbReference type="Proteomes" id="UP000275078"/>
    </source>
</evidence>
<organism evidence="8 9">
    <name type="scientific">Ascobolus immersus RN42</name>
    <dbReference type="NCBI Taxonomy" id="1160509"/>
    <lineage>
        <taxon>Eukaryota</taxon>
        <taxon>Fungi</taxon>
        <taxon>Dikarya</taxon>
        <taxon>Ascomycota</taxon>
        <taxon>Pezizomycotina</taxon>
        <taxon>Pezizomycetes</taxon>
        <taxon>Pezizales</taxon>
        <taxon>Ascobolaceae</taxon>
        <taxon>Ascobolus</taxon>
    </lineage>
</organism>
<keyword evidence="5 7" id="KW-1133">Transmembrane helix</keyword>
<accession>A0A3N4I4Y2</accession>
<dbReference type="EMBL" id="ML119701">
    <property type="protein sequence ID" value="RPA79231.1"/>
    <property type="molecule type" value="Genomic_DNA"/>
</dbReference>